<feature type="region of interest" description="Disordered" evidence="7">
    <location>
        <begin position="165"/>
        <end position="188"/>
    </location>
</feature>
<dbReference type="AlphaFoldDB" id="A0AAI8VC77"/>
<feature type="DNA-binding region" description="Homeobox" evidence="5">
    <location>
        <begin position="47"/>
        <end position="106"/>
    </location>
</feature>
<dbReference type="PROSITE" id="PS00027">
    <property type="entry name" value="HOMEOBOX_1"/>
    <property type="match status" value="1"/>
</dbReference>
<feature type="compositionally biased region" description="Basic residues" evidence="7">
    <location>
        <begin position="537"/>
        <end position="546"/>
    </location>
</feature>
<evidence type="ECO:0000313" key="9">
    <source>
        <dbReference type="EMBL" id="CAJ2501716.1"/>
    </source>
</evidence>
<dbReference type="SMART" id="SM00389">
    <property type="entry name" value="HOX"/>
    <property type="match status" value="1"/>
</dbReference>
<keyword evidence="2 5" id="KW-0238">DNA-binding</keyword>
<dbReference type="SUPFAM" id="SSF46689">
    <property type="entry name" value="Homeodomain-like"/>
    <property type="match status" value="1"/>
</dbReference>
<accession>A0AAI8VC77</accession>
<dbReference type="InterPro" id="IPR017970">
    <property type="entry name" value="Homeobox_CS"/>
</dbReference>
<keyword evidence="10" id="KW-1185">Reference proteome</keyword>
<evidence type="ECO:0000313" key="10">
    <source>
        <dbReference type="Proteomes" id="UP001295740"/>
    </source>
</evidence>
<feature type="compositionally biased region" description="Polar residues" evidence="7">
    <location>
        <begin position="10"/>
        <end position="41"/>
    </location>
</feature>
<name>A0AAI8VC77_9PEZI</name>
<dbReference type="GO" id="GO:0000976">
    <property type="term" value="F:transcription cis-regulatory region binding"/>
    <property type="evidence" value="ECO:0007669"/>
    <property type="project" value="TreeGrafter"/>
</dbReference>
<protein>
    <submittedName>
        <fullName evidence="9">Uu.00g045690.m01.CDS01</fullName>
    </submittedName>
</protein>
<evidence type="ECO:0000256" key="2">
    <source>
        <dbReference type="ARBA" id="ARBA00023125"/>
    </source>
</evidence>
<feature type="compositionally biased region" description="Polar residues" evidence="7">
    <location>
        <begin position="421"/>
        <end position="430"/>
    </location>
</feature>
<evidence type="ECO:0000256" key="3">
    <source>
        <dbReference type="ARBA" id="ARBA00023155"/>
    </source>
</evidence>
<keyword evidence="4 5" id="KW-0539">Nucleus</keyword>
<dbReference type="PANTHER" id="PTHR24323">
    <property type="entry name" value="CEH-10 HOMEODOMAIN-CONTAINING HOMOLOG"/>
    <property type="match status" value="1"/>
</dbReference>
<sequence>MAAAHDSHDTFNSSQDSNPDTSNLSFESSFRLDSSYSSQNPDCEKHPKGKRKRTTTQDKSILESAYSSNPKPDKAARLDIVERVTLNEKEVQIWFQNRRQNDRRKSRPLSPQEIEALRYGGGISILSSDPAPTSIEPVPASIGLQRAAEQFHETPVDGRACVDAGRTASSAQDDAGPQNPFQASSPKPVEAVQLLAEDPAKAEVQVPEAATPPGSQKAELENDSHALSQASIASVGYLSNRWNAGNLFSTPSTLGRPGDDSFRLDSFPSSTASTVNNSPSILPPPSNSSQVRLSLSLDGKAGLVSSQPSPPRPVAPQLPLDVETLPPVRSNRTLQRSRSALPGITLPPISTLTAHLPPQLSRGRSRDVHAWESCCETDSRDELTRQAENESSGSAIAAISLLRSSSSSASLNNLVNNHSSPNVLQSNPGKRNSPAHKTSGRGGAKKPKLSRASSSIARMQSLPPVSFSDRPTARETASEVLQVLEPEKKSALSVILSPSGDSDKENWSPDEEGNPSHRRRPLPPPVSRKSPELPTRRGAKNSRRAGRVLGEQDRSGRRTPLGSKRANTAPSPRPRGGKMGNALVLIFEDGEKENAGAEQRARGPGKRDNEVERFMRGEVSPSKKPDMDCIAGLLSLSQGNWR</sequence>
<feature type="region of interest" description="Disordered" evidence="7">
    <location>
        <begin position="412"/>
        <end position="474"/>
    </location>
</feature>
<dbReference type="CDD" id="cd00086">
    <property type="entry name" value="homeodomain"/>
    <property type="match status" value="1"/>
</dbReference>
<dbReference type="GO" id="GO:0000981">
    <property type="term" value="F:DNA-binding transcription factor activity, RNA polymerase II-specific"/>
    <property type="evidence" value="ECO:0007669"/>
    <property type="project" value="InterPro"/>
</dbReference>
<dbReference type="GO" id="GO:0005634">
    <property type="term" value="C:nucleus"/>
    <property type="evidence" value="ECO:0007669"/>
    <property type="project" value="UniProtKB-SubCell"/>
</dbReference>
<dbReference type="InterPro" id="IPR001356">
    <property type="entry name" value="HD"/>
</dbReference>
<evidence type="ECO:0000256" key="6">
    <source>
        <dbReference type="RuleBase" id="RU000682"/>
    </source>
</evidence>
<dbReference type="EMBL" id="CAUWAG010000003">
    <property type="protein sequence ID" value="CAJ2501716.1"/>
    <property type="molecule type" value="Genomic_DNA"/>
</dbReference>
<organism evidence="9 10">
    <name type="scientific">Anthostomella pinea</name>
    <dbReference type="NCBI Taxonomy" id="933095"/>
    <lineage>
        <taxon>Eukaryota</taxon>
        <taxon>Fungi</taxon>
        <taxon>Dikarya</taxon>
        <taxon>Ascomycota</taxon>
        <taxon>Pezizomycotina</taxon>
        <taxon>Sordariomycetes</taxon>
        <taxon>Xylariomycetidae</taxon>
        <taxon>Xylariales</taxon>
        <taxon>Xylariaceae</taxon>
        <taxon>Anthostomella</taxon>
    </lineage>
</organism>
<feature type="region of interest" description="Disordered" evidence="7">
    <location>
        <begin position="203"/>
        <end position="225"/>
    </location>
</feature>
<dbReference type="InterPro" id="IPR009057">
    <property type="entry name" value="Homeodomain-like_sf"/>
</dbReference>
<comment type="subcellular location">
    <subcellularLocation>
        <location evidence="1 5 6">Nucleus</location>
    </subcellularLocation>
</comment>
<evidence type="ECO:0000259" key="8">
    <source>
        <dbReference type="PROSITE" id="PS50071"/>
    </source>
</evidence>
<dbReference type="InterPro" id="IPR051775">
    <property type="entry name" value="Homeobox_domain"/>
</dbReference>
<dbReference type="Pfam" id="PF00046">
    <property type="entry name" value="Homeodomain"/>
    <property type="match status" value="1"/>
</dbReference>
<dbReference type="Proteomes" id="UP001295740">
    <property type="component" value="Unassembled WGS sequence"/>
</dbReference>
<comment type="caution">
    <text evidence="9">The sequence shown here is derived from an EMBL/GenBank/DDBJ whole genome shotgun (WGS) entry which is preliminary data.</text>
</comment>
<keyword evidence="3 5" id="KW-0371">Homeobox</keyword>
<gene>
    <name evidence="9" type="ORF">KHLLAP_LOCUS2184</name>
</gene>
<dbReference type="PROSITE" id="PS50071">
    <property type="entry name" value="HOMEOBOX_2"/>
    <property type="match status" value="1"/>
</dbReference>
<feature type="region of interest" description="Disordered" evidence="7">
    <location>
        <begin position="330"/>
        <end position="370"/>
    </location>
</feature>
<feature type="domain" description="Homeobox" evidence="8">
    <location>
        <begin position="45"/>
        <end position="105"/>
    </location>
</feature>
<evidence type="ECO:0000256" key="1">
    <source>
        <dbReference type="ARBA" id="ARBA00004123"/>
    </source>
</evidence>
<evidence type="ECO:0000256" key="7">
    <source>
        <dbReference type="SAM" id="MobiDB-lite"/>
    </source>
</evidence>
<proteinExistence type="predicted"/>
<evidence type="ECO:0000256" key="5">
    <source>
        <dbReference type="PROSITE-ProRule" id="PRU00108"/>
    </source>
</evidence>
<feature type="region of interest" description="Disordered" evidence="7">
    <location>
        <begin position="496"/>
        <end position="581"/>
    </location>
</feature>
<evidence type="ECO:0000256" key="4">
    <source>
        <dbReference type="ARBA" id="ARBA00023242"/>
    </source>
</evidence>
<feature type="region of interest" description="Disordered" evidence="7">
    <location>
        <begin position="1"/>
        <end position="74"/>
    </location>
</feature>
<dbReference type="Gene3D" id="1.10.10.60">
    <property type="entry name" value="Homeodomain-like"/>
    <property type="match status" value="1"/>
</dbReference>
<feature type="region of interest" description="Disordered" evidence="7">
    <location>
        <begin position="250"/>
        <end position="292"/>
    </location>
</feature>
<reference evidence="9" key="1">
    <citation type="submission" date="2023-10" db="EMBL/GenBank/DDBJ databases">
        <authorList>
            <person name="Hackl T."/>
        </authorList>
    </citation>
    <scope>NUCLEOTIDE SEQUENCE</scope>
</reference>
<dbReference type="PANTHER" id="PTHR24323:SF7">
    <property type="entry name" value="HOMEOBOX DOMAIN-CONTAINING PROTEIN"/>
    <property type="match status" value="1"/>
</dbReference>